<evidence type="ECO:0000256" key="3">
    <source>
        <dbReference type="ARBA" id="ARBA00022692"/>
    </source>
</evidence>
<keyword evidence="2" id="KW-1003">Cell membrane</keyword>
<feature type="transmembrane region" description="Helical" evidence="7">
    <location>
        <begin position="654"/>
        <end position="675"/>
    </location>
</feature>
<feature type="transmembrane region" description="Helical" evidence="7">
    <location>
        <begin position="284"/>
        <end position="304"/>
    </location>
</feature>
<accession>A0A5J5IY31</accession>
<dbReference type="GO" id="GO:0005886">
    <property type="term" value="C:plasma membrane"/>
    <property type="evidence" value="ECO:0007669"/>
    <property type="project" value="UniProtKB-SubCell"/>
</dbReference>
<feature type="transmembrane region" description="Helical" evidence="7">
    <location>
        <begin position="380"/>
        <end position="405"/>
    </location>
</feature>
<feature type="transmembrane region" description="Helical" evidence="7">
    <location>
        <begin position="627"/>
        <end position="647"/>
    </location>
</feature>
<keyword evidence="3 7" id="KW-0812">Transmembrane</keyword>
<name>A0A5J5IY31_9MICO</name>
<dbReference type="SUPFAM" id="SSF82866">
    <property type="entry name" value="Multidrug efflux transporter AcrB transmembrane domain"/>
    <property type="match status" value="2"/>
</dbReference>
<evidence type="ECO:0000256" key="4">
    <source>
        <dbReference type="ARBA" id="ARBA00022989"/>
    </source>
</evidence>
<dbReference type="RefSeq" id="WP_150418366.1">
    <property type="nucleotide sequence ID" value="NZ_VYRZ01000001.1"/>
</dbReference>
<proteinExistence type="predicted"/>
<dbReference type="PANTHER" id="PTHR33406:SF13">
    <property type="entry name" value="MEMBRANE PROTEIN YDFJ"/>
    <property type="match status" value="1"/>
</dbReference>
<feature type="domain" description="SSD" evidence="8">
    <location>
        <begin position="310"/>
        <end position="439"/>
    </location>
</feature>
<keyword evidence="10" id="KW-1185">Reference proteome</keyword>
<evidence type="ECO:0000256" key="2">
    <source>
        <dbReference type="ARBA" id="ARBA00022475"/>
    </source>
</evidence>
<dbReference type="OrthoDB" id="7051771at2"/>
<protein>
    <submittedName>
        <fullName evidence="9">MMPL family transporter</fullName>
    </submittedName>
</protein>
<dbReference type="PANTHER" id="PTHR33406">
    <property type="entry name" value="MEMBRANE PROTEIN MJ1562-RELATED"/>
    <property type="match status" value="1"/>
</dbReference>
<feature type="transmembrane region" description="Helical" evidence="7">
    <location>
        <begin position="417"/>
        <end position="442"/>
    </location>
</feature>
<evidence type="ECO:0000256" key="6">
    <source>
        <dbReference type="SAM" id="Coils"/>
    </source>
</evidence>
<feature type="transmembrane region" description="Helical" evidence="7">
    <location>
        <begin position="337"/>
        <end position="359"/>
    </location>
</feature>
<feature type="coiled-coil region" evidence="6">
    <location>
        <begin position="178"/>
        <end position="209"/>
    </location>
</feature>
<keyword evidence="4 7" id="KW-1133">Transmembrane helix</keyword>
<feature type="transmembrane region" description="Helical" evidence="7">
    <location>
        <begin position="765"/>
        <end position="788"/>
    </location>
</feature>
<evidence type="ECO:0000313" key="10">
    <source>
        <dbReference type="Proteomes" id="UP000327039"/>
    </source>
</evidence>
<dbReference type="EMBL" id="VYRZ01000001">
    <property type="protein sequence ID" value="KAA9089735.1"/>
    <property type="molecule type" value="Genomic_DNA"/>
</dbReference>
<sequence length="828" mass="85427">MAELLYRLAKGAARRAWVVVGAWIAVLAIVGAVFAVGFQGLSSSFDIPGTASSKVTDRLADELPDFAGAAGTVVFHAEDGALTDAQRSEIADLVSTASDLPDVATVTDPFAAEAERASQAQQLADGRTQLDAARDQLDAGQAQLDAGTAELEAGQAQLDAARAQAEAAGLPAAQLAPLDAQQAQLDAGRDELARQQATLDDGRAQLEQQGETADLGARLLELADGIRLVSADGSTATVNVGFTVPRLELPEESKQAVVEHFTAEPIDGVEVGFSTEISQGVPKILGIGEAIGVGVAAIVLLVMLGSVIAAALPLVTAIVGVAAGVLGVLSLSGVVQMASVTPVLGVMLGLAVGIDYALFVLNRHRKQLLRGVELRESIGLAGGTAGNAVVFAGSTVVVALLALNVTGIPFLGLMGTAGAICVAIAVLIAITLLPALLSLLGLRVLGRRARARIGQADAVATPTRAMPTWRAVVTTVVSVGLLLVLAIPALSMRVGLPDGASEPEGSYGQRAYELTEDAFGPGANSPLLVTADLPGGLDDAAQLRAQVDVAETLAGREHVAAVAPIAVSDSGEVAAFQVIPTEGPSSVATEDLVRDLRSMPPIDGEYALGVAGQAAINIDISEGLVGILPIYLAVVVGLSLIIMIVVFRSLVVPLIATGGFILSLFATYGAVVAVFQWGWGAELIGLHTTGPILNFLPVILVGILFGLAMDYQLFLASGMREAFVHGSEARLAVMQGFRAGRSVVIAAALIMVSVFGGFIFAEATIIRSMGFGLAFGILVDALVVRMLLMPALMHLIGRGAWWLPRWLDRILPDVDVEGAKLERTHPHV</sequence>
<dbReference type="InterPro" id="IPR000731">
    <property type="entry name" value="SSD"/>
</dbReference>
<dbReference type="AlphaFoldDB" id="A0A5J5IY31"/>
<keyword evidence="6" id="KW-0175">Coiled coil</keyword>
<dbReference type="InterPro" id="IPR050545">
    <property type="entry name" value="Mycobact_MmpL"/>
</dbReference>
<dbReference type="Pfam" id="PF03176">
    <property type="entry name" value="MMPL"/>
    <property type="match status" value="2"/>
</dbReference>
<feature type="transmembrane region" description="Helical" evidence="7">
    <location>
        <begin position="311"/>
        <end position="331"/>
    </location>
</feature>
<dbReference type="Proteomes" id="UP000327039">
    <property type="component" value="Unassembled WGS sequence"/>
</dbReference>
<feature type="transmembrane region" description="Helical" evidence="7">
    <location>
        <begin position="16"/>
        <end position="38"/>
    </location>
</feature>
<evidence type="ECO:0000256" key="1">
    <source>
        <dbReference type="ARBA" id="ARBA00004651"/>
    </source>
</evidence>
<evidence type="ECO:0000259" key="8">
    <source>
        <dbReference type="PROSITE" id="PS50156"/>
    </source>
</evidence>
<evidence type="ECO:0000313" key="9">
    <source>
        <dbReference type="EMBL" id="KAA9089735.1"/>
    </source>
</evidence>
<feature type="transmembrane region" description="Helical" evidence="7">
    <location>
        <begin position="471"/>
        <end position="490"/>
    </location>
</feature>
<reference evidence="10" key="1">
    <citation type="submission" date="2019-09" db="EMBL/GenBank/DDBJ databases">
        <title>Mumia zhuanghuii sp. nov. isolated from the intestinal contents of plateau pika (Ochotona curzoniae) in the Qinghai-Tibet plateau of China.</title>
        <authorList>
            <person name="Tian Z."/>
        </authorList>
    </citation>
    <scope>NUCLEOTIDE SEQUENCE [LARGE SCALE GENOMIC DNA]</scope>
    <source>
        <strain evidence="10">DSM 25564</strain>
    </source>
</reference>
<feature type="transmembrane region" description="Helical" evidence="7">
    <location>
        <begin position="739"/>
        <end position="759"/>
    </location>
</feature>
<comment type="caution">
    <text evidence="9">The sequence shown here is derived from an EMBL/GenBank/DDBJ whole genome shotgun (WGS) entry which is preliminary data.</text>
</comment>
<dbReference type="InterPro" id="IPR004869">
    <property type="entry name" value="MMPL_dom"/>
</dbReference>
<dbReference type="Gene3D" id="1.20.1640.10">
    <property type="entry name" value="Multidrug efflux transporter AcrB transmembrane domain"/>
    <property type="match status" value="2"/>
</dbReference>
<comment type="subcellular location">
    <subcellularLocation>
        <location evidence="1">Cell membrane</location>
        <topology evidence="1">Multi-pass membrane protein</topology>
    </subcellularLocation>
</comment>
<feature type="transmembrane region" description="Helical" evidence="7">
    <location>
        <begin position="695"/>
        <end position="718"/>
    </location>
</feature>
<evidence type="ECO:0000256" key="7">
    <source>
        <dbReference type="SAM" id="Phobius"/>
    </source>
</evidence>
<evidence type="ECO:0000256" key="5">
    <source>
        <dbReference type="ARBA" id="ARBA00023136"/>
    </source>
</evidence>
<gene>
    <name evidence="9" type="ORF">F6B42_04545</name>
</gene>
<keyword evidence="5 7" id="KW-0472">Membrane</keyword>
<organism evidence="9 10">
    <name type="scientific">Microbacterium radiodurans</name>
    <dbReference type="NCBI Taxonomy" id="661398"/>
    <lineage>
        <taxon>Bacteria</taxon>
        <taxon>Bacillati</taxon>
        <taxon>Actinomycetota</taxon>
        <taxon>Actinomycetes</taxon>
        <taxon>Micrococcales</taxon>
        <taxon>Microbacteriaceae</taxon>
        <taxon>Microbacterium</taxon>
    </lineage>
</organism>
<dbReference type="PROSITE" id="PS50156">
    <property type="entry name" value="SSD"/>
    <property type="match status" value="1"/>
</dbReference>